<dbReference type="Proteomes" id="UP001054252">
    <property type="component" value="Unassembled WGS sequence"/>
</dbReference>
<accession>A0AAV5IF57</accession>
<proteinExistence type="predicted"/>
<dbReference type="EMBL" id="BPVZ01000015">
    <property type="protein sequence ID" value="GKV00562.1"/>
    <property type="molecule type" value="Genomic_DNA"/>
</dbReference>
<keyword evidence="2" id="KW-1185">Reference proteome</keyword>
<comment type="caution">
    <text evidence="1">The sequence shown here is derived from an EMBL/GenBank/DDBJ whole genome shotgun (WGS) entry which is preliminary data.</text>
</comment>
<dbReference type="PANTHER" id="PTHR34665">
    <property type="entry name" value="DUF3741 DOMAIN-CONTAINING PROTEIN"/>
    <property type="match status" value="1"/>
</dbReference>
<evidence type="ECO:0000313" key="1">
    <source>
        <dbReference type="EMBL" id="GKV00562.1"/>
    </source>
</evidence>
<dbReference type="PANTHER" id="PTHR34665:SF1">
    <property type="entry name" value="OS02G0595200 PROTEIN"/>
    <property type="match status" value="1"/>
</dbReference>
<name>A0AAV5IF57_9ROSI</name>
<gene>
    <name evidence="1" type="ORF">SLEP1_g13231</name>
</gene>
<dbReference type="AlphaFoldDB" id="A0AAV5IF57"/>
<organism evidence="1 2">
    <name type="scientific">Rubroshorea leprosula</name>
    <dbReference type="NCBI Taxonomy" id="152421"/>
    <lineage>
        <taxon>Eukaryota</taxon>
        <taxon>Viridiplantae</taxon>
        <taxon>Streptophyta</taxon>
        <taxon>Embryophyta</taxon>
        <taxon>Tracheophyta</taxon>
        <taxon>Spermatophyta</taxon>
        <taxon>Magnoliopsida</taxon>
        <taxon>eudicotyledons</taxon>
        <taxon>Gunneridae</taxon>
        <taxon>Pentapetalae</taxon>
        <taxon>rosids</taxon>
        <taxon>malvids</taxon>
        <taxon>Malvales</taxon>
        <taxon>Dipterocarpaceae</taxon>
        <taxon>Rubroshorea</taxon>
    </lineage>
</organism>
<sequence>MKKRPELEDDDNHRYDLELIKAVAQAWHSHSGSSSPTNEFNAHRQNFRGKPSRFKLEAMNKMQDKGIGAANWDFRQSLWDSYEIVTVTKRLETGLVLDNPFLESGDSSRVHRKRKESKNSLRKLFNRVSSGRFNQANIPGEAVNPF</sequence>
<evidence type="ECO:0000313" key="2">
    <source>
        <dbReference type="Proteomes" id="UP001054252"/>
    </source>
</evidence>
<reference evidence="1 2" key="1">
    <citation type="journal article" date="2021" name="Commun. Biol.">
        <title>The genome of Shorea leprosula (Dipterocarpaceae) highlights the ecological relevance of drought in aseasonal tropical rainforests.</title>
        <authorList>
            <person name="Ng K.K.S."/>
            <person name="Kobayashi M.J."/>
            <person name="Fawcett J.A."/>
            <person name="Hatakeyama M."/>
            <person name="Paape T."/>
            <person name="Ng C.H."/>
            <person name="Ang C.C."/>
            <person name="Tnah L.H."/>
            <person name="Lee C.T."/>
            <person name="Nishiyama T."/>
            <person name="Sese J."/>
            <person name="O'Brien M.J."/>
            <person name="Copetti D."/>
            <person name="Mohd Noor M.I."/>
            <person name="Ong R.C."/>
            <person name="Putra M."/>
            <person name="Sireger I.Z."/>
            <person name="Indrioko S."/>
            <person name="Kosugi Y."/>
            <person name="Izuno A."/>
            <person name="Isagi Y."/>
            <person name="Lee S.L."/>
            <person name="Shimizu K.K."/>
        </authorList>
    </citation>
    <scope>NUCLEOTIDE SEQUENCE [LARGE SCALE GENOMIC DNA]</scope>
    <source>
        <strain evidence="1">214</strain>
    </source>
</reference>
<protein>
    <submittedName>
        <fullName evidence="1">Uncharacterized protein</fullName>
    </submittedName>
</protein>